<dbReference type="NCBIfam" id="NF002018">
    <property type="entry name" value="PRK00823.1-3"/>
    <property type="match status" value="1"/>
</dbReference>
<dbReference type="OrthoDB" id="6080411at2759"/>
<dbReference type="SUPFAM" id="SSF55248">
    <property type="entry name" value="PCD-like"/>
    <property type="match status" value="1"/>
</dbReference>
<dbReference type="InterPro" id="IPR015943">
    <property type="entry name" value="WD40/YVTN_repeat-like_dom_sf"/>
</dbReference>
<dbReference type="Proteomes" id="UP000596742">
    <property type="component" value="Unassembled WGS sequence"/>
</dbReference>
<dbReference type="FunFam" id="3.30.1360.20:FF:000001">
    <property type="entry name" value="Pterin-4-alpha-carbinolamine dehydratase 2"/>
    <property type="match status" value="1"/>
</dbReference>
<keyword evidence="9" id="KW-1185">Reference proteome</keyword>
<dbReference type="CDD" id="cd19757">
    <property type="entry name" value="Bbox1"/>
    <property type="match status" value="1"/>
</dbReference>
<dbReference type="PROSITE" id="PS50119">
    <property type="entry name" value="ZF_BBOX"/>
    <property type="match status" value="2"/>
</dbReference>
<evidence type="ECO:0000313" key="8">
    <source>
        <dbReference type="EMBL" id="VDI56025.1"/>
    </source>
</evidence>
<dbReference type="Gene3D" id="4.10.830.40">
    <property type="match status" value="1"/>
</dbReference>
<dbReference type="GO" id="GO:0008270">
    <property type="term" value="F:zinc ion binding"/>
    <property type="evidence" value="ECO:0007669"/>
    <property type="project" value="UniProtKB-KW"/>
</dbReference>
<dbReference type="InterPro" id="IPR001533">
    <property type="entry name" value="Pterin_deHydtase"/>
</dbReference>
<evidence type="ECO:0000259" key="7">
    <source>
        <dbReference type="PROSITE" id="PS50119"/>
    </source>
</evidence>
<dbReference type="InterPro" id="IPR000315">
    <property type="entry name" value="Znf_B-box"/>
</dbReference>
<evidence type="ECO:0000256" key="4">
    <source>
        <dbReference type="ARBA" id="ARBA00023239"/>
    </source>
</evidence>
<comment type="catalytic activity">
    <reaction evidence="1">
        <text>(4aS,6R)-4a-hydroxy-L-erythro-5,6,7,8-tetrahydrobiopterin = (6R)-L-erythro-6,7-dihydrobiopterin + H2O</text>
        <dbReference type="Rhea" id="RHEA:11920"/>
        <dbReference type="ChEBI" id="CHEBI:15377"/>
        <dbReference type="ChEBI" id="CHEBI:15642"/>
        <dbReference type="ChEBI" id="CHEBI:43120"/>
        <dbReference type="EC" id="4.2.1.96"/>
    </reaction>
</comment>
<evidence type="ECO:0000256" key="5">
    <source>
        <dbReference type="ARBA" id="ARBA00030497"/>
    </source>
</evidence>
<evidence type="ECO:0000313" key="9">
    <source>
        <dbReference type="Proteomes" id="UP000596742"/>
    </source>
</evidence>
<feature type="domain" description="B box-type" evidence="7">
    <location>
        <begin position="6"/>
        <end position="53"/>
    </location>
</feature>
<dbReference type="EC" id="4.2.1.96" evidence="3"/>
<keyword evidence="6" id="KW-0479">Metal-binding</keyword>
<comment type="similarity">
    <text evidence="2">Belongs to the pterin-4-alpha-carbinolamine dehydratase family.</text>
</comment>
<protein>
    <recommendedName>
        <fullName evidence="3">4a-hydroxytetrahydrobiopterin dehydratase</fullName>
        <ecNumber evidence="3">4.2.1.96</ecNumber>
    </recommendedName>
    <alternativeName>
        <fullName evidence="5">4-alpha-hydroxy-tetrahydropterin dehydratase</fullName>
    </alternativeName>
</protein>
<keyword evidence="6" id="KW-0862">Zinc</keyword>
<dbReference type="CDD" id="cd00914">
    <property type="entry name" value="PCD_DCoH_subfamily_b"/>
    <property type="match status" value="1"/>
</dbReference>
<evidence type="ECO:0000256" key="3">
    <source>
        <dbReference type="ARBA" id="ARBA00013252"/>
    </source>
</evidence>
<dbReference type="PANTHER" id="PTHR12599:SF0">
    <property type="entry name" value="PTERIN-4-ALPHA-CARBINOLAMINE DEHYDRATASE"/>
    <property type="match status" value="1"/>
</dbReference>
<feature type="domain" description="B box-type" evidence="7">
    <location>
        <begin position="62"/>
        <end position="104"/>
    </location>
</feature>
<dbReference type="SUPFAM" id="SSF101898">
    <property type="entry name" value="NHL repeat"/>
    <property type="match status" value="1"/>
</dbReference>
<comment type="caution">
    <text evidence="8">The sequence shown here is derived from an EMBL/GenBank/DDBJ whole genome shotgun (WGS) entry which is preliminary data.</text>
</comment>
<dbReference type="InterPro" id="IPR036428">
    <property type="entry name" value="PCD_sf"/>
</dbReference>
<evidence type="ECO:0000256" key="2">
    <source>
        <dbReference type="ARBA" id="ARBA00006472"/>
    </source>
</evidence>
<reference evidence="8" key="1">
    <citation type="submission" date="2018-11" db="EMBL/GenBank/DDBJ databases">
        <authorList>
            <person name="Alioto T."/>
            <person name="Alioto T."/>
        </authorList>
    </citation>
    <scope>NUCLEOTIDE SEQUENCE</scope>
</reference>
<sequence length="647" mass="72936">MASSGSSCQLCASKHVLSPAIKYCSDCQENLCQQCLDVHSKFKAFLNHHLAEIKPVLEEKNASKNMCNKHFNMYLDFFCSDHDCLCCRSCMEKDHRTCEKFIPLEVASQGVKHSPMFNDVNEGIRSIEQTLNKMISNCDFNIQSLDEDEESVTKQVLSVKTNIIKRLNQLEEKLKSEICCAKQNKRVIFESRKDNLLRFKSCVEDVSNQLNQVSENGSEKQIFVLMNYCKWEQVEYEAKLQEIIPTLEESHITFQPPDDILIALKPLGSIEVKSSKCTIEYKPPKAQQVQIPINVPQIARRFTVELKIEIQRPGDVWITGIAMTDDKRLLVCNRYSTDLLVYSYSADYLQDCKLSGQPWDIAVIPGENKAVVTLPDQKAIQFMNIKKMKASFPFPVPGRCLGVAVVNDEICVGGDGGYIYILDKRGSLKTETKVPSTTSVLFYLHPGPFGCICYTDNAHNATGCVTLNGEELFRYSSKDLCKPEAVKTDVKGNLYISCRGSNNIQRLTPDGKFLDVINVNEHDFKCPLSSFLQTLTTHEPMASEAKKAKLTEVERGTVLTPLTGAGWTMVEGRDAIYKEFLFKDFNQAFGFMTRIALLADKMDHHPEWFNVYNKVQITLSTHDVGGLSTKDVKLATFIETAATAVEK</sequence>
<dbReference type="Pfam" id="PF01329">
    <property type="entry name" value="Pterin_4a"/>
    <property type="match status" value="1"/>
</dbReference>
<dbReference type="EMBL" id="UYJE01007557">
    <property type="protein sequence ID" value="VDI56025.1"/>
    <property type="molecule type" value="Genomic_DNA"/>
</dbReference>
<keyword evidence="6" id="KW-0863">Zinc-finger</keyword>
<dbReference type="GO" id="GO:0006729">
    <property type="term" value="P:tetrahydrobiopterin biosynthetic process"/>
    <property type="evidence" value="ECO:0007669"/>
    <property type="project" value="InterPro"/>
</dbReference>
<keyword evidence="4 8" id="KW-0456">Lyase</keyword>
<name>A0A8B6FVC2_MYTGA</name>
<organism evidence="8 9">
    <name type="scientific">Mytilus galloprovincialis</name>
    <name type="common">Mediterranean mussel</name>
    <dbReference type="NCBI Taxonomy" id="29158"/>
    <lineage>
        <taxon>Eukaryota</taxon>
        <taxon>Metazoa</taxon>
        <taxon>Spiralia</taxon>
        <taxon>Lophotrochozoa</taxon>
        <taxon>Mollusca</taxon>
        <taxon>Bivalvia</taxon>
        <taxon>Autobranchia</taxon>
        <taxon>Pteriomorphia</taxon>
        <taxon>Mytilida</taxon>
        <taxon>Mytiloidea</taxon>
        <taxon>Mytilidae</taxon>
        <taxon>Mytilinae</taxon>
        <taxon>Mytilus</taxon>
    </lineage>
</organism>
<proteinExistence type="inferred from homology"/>
<dbReference type="HAMAP" id="MF_00434">
    <property type="entry name" value="Pterin_4_alpha"/>
    <property type="match status" value="1"/>
</dbReference>
<evidence type="ECO:0000256" key="1">
    <source>
        <dbReference type="ARBA" id="ARBA00001554"/>
    </source>
</evidence>
<dbReference type="PANTHER" id="PTHR12599">
    <property type="entry name" value="PTERIN-4-ALPHA-CARBINOLAMINE DEHYDRATASE"/>
    <property type="match status" value="1"/>
</dbReference>
<gene>
    <name evidence="8" type="ORF">MGAL_10B048599</name>
</gene>
<dbReference type="Gene3D" id="3.30.1360.20">
    <property type="entry name" value="Transcriptional coactivator/pterin dehydratase"/>
    <property type="match status" value="1"/>
</dbReference>
<accession>A0A8B6FVC2</accession>
<dbReference type="SUPFAM" id="SSF57845">
    <property type="entry name" value="B-box zinc-binding domain"/>
    <property type="match status" value="1"/>
</dbReference>
<evidence type="ECO:0000256" key="6">
    <source>
        <dbReference type="PROSITE-ProRule" id="PRU00024"/>
    </source>
</evidence>
<dbReference type="AlphaFoldDB" id="A0A8B6FVC2"/>
<dbReference type="Gene3D" id="2.130.10.10">
    <property type="entry name" value="YVTN repeat-like/Quinoprotein amine dehydrogenase"/>
    <property type="match status" value="1"/>
</dbReference>
<dbReference type="Gene3D" id="3.30.160.60">
    <property type="entry name" value="Classic Zinc Finger"/>
    <property type="match status" value="1"/>
</dbReference>
<dbReference type="GO" id="GO:0008124">
    <property type="term" value="F:4-alpha-hydroxytetrahydrobiopterin dehydratase activity"/>
    <property type="evidence" value="ECO:0007669"/>
    <property type="project" value="UniProtKB-EC"/>
</dbReference>